<accession>A0A8J2M8M7</accession>
<dbReference type="Proteomes" id="UP000746747">
    <property type="component" value="Unassembled WGS sequence"/>
</dbReference>
<evidence type="ECO:0000313" key="1">
    <source>
        <dbReference type="EMBL" id="CAG9537037.1"/>
    </source>
</evidence>
<dbReference type="EMBL" id="CAKAEH010001511">
    <property type="protein sequence ID" value="CAG9537037.1"/>
    <property type="molecule type" value="Genomic_DNA"/>
</dbReference>
<evidence type="ECO:0000313" key="2">
    <source>
        <dbReference type="Proteomes" id="UP000746747"/>
    </source>
</evidence>
<organism evidence="1 2">
    <name type="scientific">Cercopithifilaria johnstoni</name>
    <dbReference type="NCBI Taxonomy" id="2874296"/>
    <lineage>
        <taxon>Eukaryota</taxon>
        <taxon>Metazoa</taxon>
        <taxon>Ecdysozoa</taxon>
        <taxon>Nematoda</taxon>
        <taxon>Chromadorea</taxon>
        <taxon>Rhabditida</taxon>
        <taxon>Spirurina</taxon>
        <taxon>Spiruromorpha</taxon>
        <taxon>Filarioidea</taxon>
        <taxon>Onchocercidae</taxon>
        <taxon>Cercopithifilaria</taxon>
    </lineage>
</organism>
<proteinExistence type="predicted"/>
<sequence length="97" mass="11308">MFSISSVFCKIAFVVNFMVVNDTMILAVSENMLSVWEYEDFVLERYKQHLIEPMKNLLSTDSDLDQTLKNVVIETNDTIDGFTKYRSIIKGVKDRKF</sequence>
<reference evidence="1" key="1">
    <citation type="submission" date="2021-09" db="EMBL/GenBank/DDBJ databases">
        <authorList>
            <consortium name="Pathogen Informatics"/>
        </authorList>
    </citation>
    <scope>NUCLEOTIDE SEQUENCE</scope>
</reference>
<keyword evidence="2" id="KW-1185">Reference proteome</keyword>
<dbReference type="AlphaFoldDB" id="A0A8J2M8M7"/>
<dbReference type="OrthoDB" id="5818635at2759"/>
<comment type="caution">
    <text evidence="1">The sequence shown here is derived from an EMBL/GenBank/DDBJ whole genome shotgun (WGS) entry which is preliminary data.</text>
</comment>
<gene>
    <name evidence="1" type="ORF">CJOHNSTONI_LOCUS6898</name>
</gene>
<protein>
    <submittedName>
        <fullName evidence="1">Uncharacterized protein</fullName>
    </submittedName>
</protein>
<name>A0A8J2M8M7_9BILA</name>